<dbReference type="Proteomes" id="UP000190857">
    <property type="component" value="Unassembled WGS sequence"/>
</dbReference>
<name>A0A1T5J416_9MICO</name>
<feature type="transmembrane region" description="Helical" evidence="2">
    <location>
        <begin position="141"/>
        <end position="161"/>
    </location>
</feature>
<evidence type="ECO:0000313" key="4">
    <source>
        <dbReference type="Proteomes" id="UP000190857"/>
    </source>
</evidence>
<dbReference type="EMBL" id="FUZP01000001">
    <property type="protein sequence ID" value="SKC46277.1"/>
    <property type="molecule type" value="Genomic_DNA"/>
</dbReference>
<sequence length="190" mass="20200">MREYPEGMSRQPAQPDDDALSWAGDDDPTLDVGERRVDEQAEPARPVQPGETTNRSVRSETAPARPDADVDTTAVAGTGPAPGAAKSSPAEAQREQMSSVALIAVSVLGGIFLLYTIGWFVSVQRIGTGASDGLRTLMFTVGQVLAVAAAPLWFAASFFATRGRQARWFVLALIVGAFVLIPWPFVIGAR</sequence>
<feature type="region of interest" description="Disordered" evidence="1">
    <location>
        <begin position="1"/>
        <end position="91"/>
    </location>
</feature>
<evidence type="ECO:0000313" key="3">
    <source>
        <dbReference type="EMBL" id="SKC46277.1"/>
    </source>
</evidence>
<dbReference type="STRING" id="123320.SAMN06309945_1207"/>
<gene>
    <name evidence="3" type="ORF">SAMN06309945_1207</name>
</gene>
<feature type="transmembrane region" description="Helical" evidence="2">
    <location>
        <begin position="168"/>
        <end position="187"/>
    </location>
</feature>
<proteinExistence type="predicted"/>
<evidence type="ECO:0000256" key="1">
    <source>
        <dbReference type="SAM" id="MobiDB-lite"/>
    </source>
</evidence>
<accession>A0A1T5J416</accession>
<keyword evidence="2" id="KW-0472">Membrane</keyword>
<dbReference type="AlphaFoldDB" id="A0A1T5J416"/>
<keyword evidence="2" id="KW-1133">Transmembrane helix</keyword>
<evidence type="ECO:0008006" key="5">
    <source>
        <dbReference type="Google" id="ProtNLM"/>
    </source>
</evidence>
<keyword evidence="4" id="KW-1185">Reference proteome</keyword>
<organism evidence="3 4">
    <name type="scientific">Okibacterium fritillariae</name>
    <dbReference type="NCBI Taxonomy" id="123320"/>
    <lineage>
        <taxon>Bacteria</taxon>
        <taxon>Bacillati</taxon>
        <taxon>Actinomycetota</taxon>
        <taxon>Actinomycetes</taxon>
        <taxon>Micrococcales</taxon>
        <taxon>Microbacteriaceae</taxon>
        <taxon>Okibacterium</taxon>
    </lineage>
</organism>
<feature type="compositionally biased region" description="Low complexity" evidence="1">
    <location>
        <begin position="72"/>
        <end position="91"/>
    </location>
</feature>
<feature type="transmembrane region" description="Helical" evidence="2">
    <location>
        <begin position="100"/>
        <end position="121"/>
    </location>
</feature>
<evidence type="ECO:0000256" key="2">
    <source>
        <dbReference type="SAM" id="Phobius"/>
    </source>
</evidence>
<protein>
    <recommendedName>
        <fullName evidence="5">DNA polymerase III subunit gamma/tau</fullName>
    </recommendedName>
</protein>
<keyword evidence="2" id="KW-0812">Transmembrane</keyword>
<reference evidence="3 4" key="1">
    <citation type="submission" date="2017-02" db="EMBL/GenBank/DDBJ databases">
        <authorList>
            <person name="Peterson S.W."/>
        </authorList>
    </citation>
    <scope>NUCLEOTIDE SEQUENCE [LARGE SCALE GENOMIC DNA]</scope>
    <source>
        <strain evidence="3 4">VKM Ac-2059</strain>
    </source>
</reference>
<feature type="compositionally biased region" description="Acidic residues" evidence="1">
    <location>
        <begin position="15"/>
        <end position="29"/>
    </location>
</feature>